<dbReference type="PANTHER" id="PTHR11559">
    <property type="entry name" value="CARBOXYLESTERASE"/>
    <property type="match status" value="1"/>
</dbReference>
<sequence length="469" mass="49558">MSDPTVDTATGVVRGIRTAHGSAFLGIPYAAPPGITGRFAAPAAHEPWRGVRDATRLAPTAPQPRRNGFGRLDMTPFFGPGWVRGSDYLTVNVWAPPDAQRRPVMVFVHGGGFVAGSTRSPLYDGIAFARDGVVLVTVTYRLGITGFLDLPGASPNRGLLDVLAALEWVQANIEAFGGDPGNVTLFGQSAGATITAGALASPGVDRLIRRAIMQSGNGFGSFHPDQAEQVSRAAAKVLEVEATVTGLDALSDEQLVGAIPELAGLDLHTEGRFDPLLGLSPFSLVLTDQPARQLNPEVDLLIGTNTEEGNLYLVPQGNFDSSTLDDVERLATQVDADPAAVVQRYRSRFPRAGWGQLRSAILGDALFRTGSEGTAQAHEQLSGPATHRYEFSWRSAAVDGKLGAAHAVELPFVFERTGLESVRGPGALLGPGEPPRALAAEMHGAWVRYATTGDPGWAPGEMRRFTGVG</sequence>
<dbReference type="PROSITE" id="PS00122">
    <property type="entry name" value="CARBOXYLESTERASE_B_1"/>
    <property type="match status" value="1"/>
</dbReference>
<dbReference type="InterPro" id="IPR050309">
    <property type="entry name" value="Type-B_Carboxylest/Lipase"/>
</dbReference>
<evidence type="ECO:0000313" key="6">
    <source>
        <dbReference type="Proteomes" id="UP000094008"/>
    </source>
</evidence>
<protein>
    <recommendedName>
        <fullName evidence="3">Carboxylic ester hydrolase</fullName>
        <ecNumber evidence="3">3.1.1.-</ecNumber>
    </recommendedName>
</protein>
<dbReference type="SUPFAM" id="SSF53474">
    <property type="entry name" value="alpha/beta-Hydrolases"/>
    <property type="match status" value="1"/>
</dbReference>
<dbReference type="InterPro" id="IPR029058">
    <property type="entry name" value="AB_hydrolase_fold"/>
</dbReference>
<dbReference type="AlphaFoldDB" id="A0A1A0VKZ8"/>
<comment type="caution">
    <text evidence="5">The sequence shown here is derived from an EMBL/GenBank/DDBJ whole genome shotgun (WGS) entry which is preliminary data.</text>
</comment>
<organism evidence="5 6">
    <name type="scientific">Mycolicibacterium peregrinum</name>
    <name type="common">Mycobacterium peregrinum</name>
    <dbReference type="NCBI Taxonomy" id="43304"/>
    <lineage>
        <taxon>Bacteria</taxon>
        <taxon>Bacillati</taxon>
        <taxon>Actinomycetota</taxon>
        <taxon>Actinomycetes</taxon>
        <taxon>Mycobacteriales</taxon>
        <taxon>Mycobacteriaceae</taxon>
        <taxon>Mycolicibacterium</taxon>
    </lineage>
</organism>
<reference evidence="6" key="1">
    <citation type="submission" date="2016-06" db="EMBL/GenBank/DDBJ databases">
        <authorList>
            <person name="Sutton G."/>
            <person name="Brinkac L."/>
            <person name="Sanka R."/>
            <person name="Adams M."/>
            <person name="Lau E."/>
            <person name="Mehaffy C."/>
            <person name="Tameris M."/>
            <person name="Hatherill M."/>
            <person name="Hanekom W."/>
            <person name="Mahomed H."/>
            <person name="Mcshane H."/>
        </authorList>
    </citation>
    <scope>NUCLEOTIDE SEQUENCE [LARGE SCALE GENOMIC DNA]</scope>
    <source>
        <strain evidence="6">852002-10433_SCH5171157</strain>
    </source>
</reference>
<dbReference type="GO" id="GO:0016787">
    <property type="term" value="F:hydrolase activity"/>
    <property type="evidence" value="ECO:0007669"/>
    <property type="project" value="UniProtKB-KW"/>
</dbReference>
<evidence type="ECO:0000256" key="3">
    <source>
        <dbReference type="RuleBase" id="RU361235"/>
    </source>
</evidence>
<keyword evidence="2 3" id="KW-0378">Hydrolase</keyword>
<evidence type="ECO:0000259" key="4">
    <source>
        <dbReference type="Pfam" id="PF00135"/>
    </source>
</evidence>
<comment type="similarity">
    <text evidence="1 3">Belongs to the type-B carboxylesterase/lipase family.</text>
</comment>
<dbReference type="Pfam" id="PF00135">
    <property type="entry name" value="COesterase"/>
    <property type="match status" value="1"/>
</dbReference>
<dbReference type="EC" id="3.1.1.-" evidence="3"/>
<gene>
    <name evidence="5" type="ORF">A5779_06620</name>
</gene>
<dbReference type="OrthoDB" id="3199405at2"/>
<dbReference type="InterPro" id="IPR002018">
    <property type="entry name" value="CarbesteraseB"/>
</dbReference>
<dbReference type="Gene3D" id="3.40.50.1820">
    <property type="entry name" value="alpha/beta hydrolase"/>
    <property type="match status" value="1"/>
</dbReference>
<dbReference type="EMBL" id="LZSY01000165">
    <property type="protein sequence ID" value="OBB83894.1"/>
    <property type="molecule type" value="Genomic_DNA"/>
</dbReference>
<name>A0A1A0VKZ8_MYCPR</name>
<dbReference type="RefSeq" id="WP_064886599.1">
    <property type="nucleotide sequence ID" value="NZ_LZSY01000165.1"/>
</dbReference>
<proteinExistence type="inferred from homology"/>
<dbReference type="ESTHER" id="mycpr-a0a1a0vkz8">
    <property type="family name" value="Carb_B_Bacteria"/>
</dbReference>
<dbReference type="Proteomes" id="UP000094008">
    <property type="component" value="Unassembled WGS sequence"/>
</dbReference>
<evidence type="ECO:0000256" key="2">
    <source>
        <dbReference type="ARBA" id="ARBA00022801"/>
    </source>
</evidence>
<feature type="domain" description="Carboxylesterase type B" evidence="4">
    <location>
        <begin position="3"/>
        <end position="455"/>
    </location>
</feature>
<evidence type="ECO:0000256" key="1">
    <source>
        <dbReference type="ARBA" id="ARBA00005964"/>
    </source>
</evidence>
<evidence type="ECO:0000313" key="5">
    <source>
        <dbReference type="EMBL" id="OBB83894.1"/>
    </source>
</evidence>
<accession>A0A1A0VKZ8</accession>
<dbReference type="InterPro" id="IPR019826">
    <property type="entry name" value="Carboxylesterase_B_AS"/>
</dbReference>